<dbReference type="Gene3D" id="3.30.70.270">
    <property type="match status" value="1"/>
</dbReference>
<dbReference type="Pfam" id="PF00075">
    <property type="entry name" value="RNase_H"/>
    <property type="match status" value="1"/>
</dbReference>
<reference evidence="3 4" key="1">
    <citation type="submission" date="2018-11" db="EMBL/GenBank/DDBJ databases">
        <title>Haplotype-resolved cattle genomes.</title>
        <authorList>
            <person name="Low W.Y."/>
            <person name="Tearle R."/>
            <person name="Bickhart D.M."/>
            <person name="Rosen B.D."/>
            <person name="Koren S."/>
            <person name="Rhie A."/>
            <person name="Hiendleder S."/>
            <person name="Phillippy A.M."/>
            <person name="Smith T.P.L."/>
            <person name="Williams J.L."/>
        </authorList>
    </citation>
    <scope>NUCLEOTIDE SEQUENCE [LARGE SCALE GENOMIC DNA]</scope>
</reference>
<dbReference type="SUPFAM" id="SSF53098">
    <property type="entry name" value="Ribonuclease H-like"/>
    <property type="match status" value="1"/>
</dbReference>
<evidence type="ECO:0000313" key="4">
    <source>
        <dbReference type="Proteomes" id="UP000314981"/>
    </source>
</evidence>
<evidence type="ECO:0000256" key="1">
    <source>
        <dbReference type="SAM" id="Phobius"/>
    </source>
</evidence>
<reference evidence="3" key="3">
    <citation type="submission" date="2025-09" db="UniProtKB">
        <authorList>
            <consortium name="Ensembl"/>
        </authorList>
    </citation>
    <scope>IDENTIFICATION</scope>
</reference>
<dbReference type="OMA" id="AFHNRSK"/>
<sequence length="765" mass="85827">MTLRQLRGFLGITGYCRIWIPGYGELARPLYKLIAETQQAQTDKLVWSPETQKAFKVLQTALLQAPALSLPTGSEFNLFVTERKGVALGVLTQPRGPHQQPIAYLSRELDVVSCGWPHCLRVIGAAALLAPEALKIINGRNLTVLTSHDVSGILNSKVNIWMTDSRLLKYQSLLLEGPEVKLKVCGNLNPATFLPEKENETPDHDCSQFLTLNYAAREDLKDIPLDNPDMEIFTDGSSFVRDGKRKAGYAMVTAEQVLEAKSLPKGTSAQLAELVALTRALELSKGQRMGLIIYVSLLLLTPNILSLPLDPQDNVFLSWAHSYAAFHNRSKCWVCGALPSSSVEGFPWWTSPLQGKDFLQVCEYLRQQSHAMPLLHLMTSTNPKMDWCNTLYSNYGHNVTFNFDYTLSRFNDYFATYKVNRSRSNGFLPDIYQIWDEVTWLTPEKGRLISTASICWEQTEPSPKVSQQLNYNDWKQVGYLSQETCNVIIPVFSNPSSGSPFVWPGTNWDWISQSRWLAPNGTYWICGSYLWAWLPPGWIGRCTLGLAFTHGFIFSELPEKPANLPHLRTRWTRSVFYWYDYLAAAFVPSLGTTDVMLRVDALTNFTQQALQDSQKAISALNAEQAQIRKVVLQNRLALDILTAAQGGTCAIIHTQCCTYIPDMSTNVTHFTNHMNKMIRAMDTPEASIASLWETLTSSPWWTTILITIILVVLFLLFAPCICNCITGFVSSRMKAFKLQMVAQTPATAVASSSYYLGPLDQISSI</sequence>
<dbReference type="STRING" id="30522.A0A4W2CL74"/>
<dbReference type="SUPFAM" id="SSF58069">
    <property type="entry name" value="Virus ectodomain"/>
    <property type="match status" value="1"/>
</dbReference>
<reference evidence="3" key="2">
    <citation type="submission" date="2025-08" db="UniProtKB">
        <authorList>
            <consortium name="Ensembl"/>
        </authorList>
    </citation>
    <scope>IDENTIFICATION</scope>
</reference>
<dbReference type="Ensembl" id="ENSBIXT00000046237.1">
    <property type="protein sequence ID" value="ENSBIXP00000013849.1"/>
    <property type="gene ID" value="ENSBIXG00000018705.1"/>
</dbReference>
<dbReference type="InterPro" id="IPR002156">
    <property type="entry name" value="RNaseH_domain"/>
</dbReference>
<proteinExistence type="predicted"/>
<dbReference type="PANTHER" id="PTHR10424:SF8">
    <property type="entry name" value="ENDOGENOUS RETROVIRUS GROUP PABLB MEMBER 1 ENV POLYPROTEIN"/>
    <property type="match status" value="1"/>
</dbReference>
<dbReference type="PANTHER" id="PTHR10424">
    <property type="entry name" value="VIRAL ENVELOPE PROTEIN"/>
    <property type="match status" value="1"/>
</dbReference>
<keyword evidence="1" id="KW-1133">Transmembrane helix</keyword>
<dbReference type="GO" id="GO:0003676">
    <property type="term" value="F:nucleic acid binding"/>
    <property type="evidence" value="ECO:0007669"/>
    <property type="project" value="InterPro"/>
</dbReference>
<dbReference type="InterPro" id="IPR043128">
    <property type="entry name" value="Rev_trsase/Diguanyl_cyclase"/>
</dbReference>
<evidence type="ECO:0000259" key="2">
    <source>
        <dbReference type="Pfam" id="PF00075"/>
    </source>
</evidence>
<protein>
    <recommendedName>
        <fullName evidence="2">RNase H type-1 domain-containing protein</fullName>
    </recommendedName>
</protein>
<dbReference type="InterPro" id="IPR012337">
    <property type="entry name" value="RNaseH-like_sf"/>
</dbReference>
<dbReference type="SUPFAM" id="SSF56672">
    <property type="entry name" value="DNA/RNA polymerases"/>
    <property type="match status" value="1"/>
</dbReference>
<dbReference type="InterPro" id="IPR036397">
    <property type="entry name" value="RNaseH_sf"/>
</dbReference>
<dbReference type="InterPro" id="IPR018154">
    <property type="entry name" value="TLV/ENV_coat_polyprotein"/>
</dbReference>
<dbReference type="Proteomes" id="UP000314981">
    <property type="component" value="Chromosome 4"/>
</dbReference>
<organism evidence="3 4">
    <name type="scientific">Bos indicus x Bos taurus</name>
    <name type="common">Hybrid cattle</name>
    <dbReference type="NCBI Taxonomy" id="30522"/>
    <lineage>
        <taxon>Eukaryota</taxon>
        <taxon>Metazoa</taxon>
        <taxon>Chordata</taxon>
        <taxon>Craniata</taxon>
        <taxon>Vertebrata</taxon>
        <taxon>Euteleostomi</taxon>
        <taxon>Mammalia</taxon>
        <taxon>Eutheria</taxon>
        <taxon>Laurasiatheria</taxon>
        <taxon>Artiodactyla</taxon>
        <taxon>Ruminantia</taxon>
        <taxon>Pecora</taxon>
        <taxon>Bovidae</taxon>
        <taxon>Bovinae</taxon>
        <taxon>Bos</taxon>
    </lineage>
</organism>
<keyword evidence="1" id="KW-0812">Transmembrane</keyword>
<dbReference type="Gene3D" id="1.10.287.210">
    <property type="match status" value="1"/>
</dbReference>
<accession>A0A4W2CL74</accession>
<dbReference type="InterPro" id="IPR043502">
    <property type="entry name" value="DNA/RNA_pol_sf"/>
</dbReference>
<dbReference type="Gene3D" id="3.10.20.370">
    <property type="match status" value="1"/>
</dbReference>
<name>A0A4W2CL74_BOBOX</name>
<keyword evidence="1" id="KW-0472">Membrane</keyword>
<keyword evidence="4" id="KW-1185">Reference proteome</keyword>
<feature type="domain" description="RNase H type-1" evidence="2">
    <location>
        <begin position="229"/>
        <end position="288"/>
    </location>
</feature>
<dbReference type="Pfam" id="PF00429">
    <property type="entry name" value="TLV_coat"/>
    <property type="match status" value="1"/>
</dbReference>
<dbReference type="Gene3D" id="3.30.420.10">
    <property type="entry name" value="Ribonuclease H-like superfamily/Ribonuclease H"/>
    <property type="match status" value="1"/>
</dbReference>
<dbReference type="GO" id="GO:0006259">
    <property type="term" value="P:DNA metabolic process"/>
    <property type="evidence" value="ECO:0007669"/>
    <property type="project" value="UniProtKB-ARBA"/>
</dbReference>
<feature type="transmembrane region" description="Helical" evidence="1">
    <location>
        <begin position="700"/>
        <end position="729"/>
    </location>
</feature>
<dbReference type="AlphaFoldDB" id="A0A4W2CL74"/>
<evidence type="ECO:0000313" key="3">
    <source>
        <dbReference type="Ensembl" id="ENSBIXP00000013849.1"/>
    </source>
</evidence>
<dbReference type="GO" id="GO:0004523">
    <property type="term" value="F:RNA-DNA hybrid ribonuclease activity"/>
    <property type="evidence" value="ECO:0007669"/>
    <property type="project" value="InterPro"/>
</dbReference>